<protein>
    <recommendedName>
        <fullName evidence="3">Rod shape-determining protein MreD</fullName>
    </recommendedName>
</protein>
<name>A0A645C245_9ZZZZ</name>
<feature type="transmembrane region" description="Helical" evidence="1">
    <location>
        <begin position="39"/>
        <end position="61"/>
    </location>
</feature>
<reference evidence="2" key="1">
    <citation type="submission" date="2019-08" db="EMBL/GenBank/DDBJ databases">
        <authorList>
            <person name="Kucharzyk K."/>
            <person name="Murdoch R.W."/>
            <person name="Higgins S."/>
            <person name="Loffler F."/>
        </authorList>
    </citation>
    <scope>NUCLEOTIDE SEQUENCE</scope>
</reference>
<sequence>MNNKLILSNVLRFLIVMLLQVLVFNYINLNGYINPFVYLYFVLLIPFETPLWLVLILSFFAGFTQDMFLSTGGLHAAASTAIAFMRPVLLRTIVSKREYESGLQPGVADLGWKWFLTFAGVSILIHSLIVFYLDVFRFSHFFTTFKHALLQALATLFFIALFEFIVNIRKK</sequence>
<dbReference type="AlphaFoldDB" id="A0A645C245"/>
<feature type="transmembrane region" description="Helical" evidence="1">
    <location>
        <begin position="110"/>
        <end position="133"/>
    </location>
</feature>
<evidence type="ECO:0008006" key="3">
    <source>
        <dbReference type="Google" id="ProtNLM"/>
    </source>
</evidence>
<keyword evidence="1" id="KW-1133">Transmembrane helix</keyword>
<feature type="transmembrane region" description="Helical" evidence="1">
    <location>
        <begin position="67"/>
        <end position="89"/>
    </location>
</feature>
<accession>A0A645C245</accession>
<dbReference type="EMBL" id="VSSQ01024407">
    <property type="protein sequence ID" value="MPM71906.1"/>
    <property type="molecule type" value="Genomic_DNA"/>
</dbReference>
<evidence type="ECO:0000256" key="1">
    <source>
        <dbReference type="SAM" id="Phobius"/>
    </source>
</evidence>
<keyword evidence="1" id="KW-0812">Transmembrane</keyword>
<gene>
    <name evidence="2" type="ORF">SDC9_118877</name>
</gene>
<proteinExistence type="predicted"/>
<feature type="transmembrane region" description="Helical" evidence="1">
    <location>
        <begin position="148"/>
        <end position="166"/>
    </location>
</feature>
<feature type="transmembrane region" description="Helical" evidence="1">
    <location>
        <begin position="6"/>
        <end position="27"/>
    </location>
</feature>
<keyword evidence="1" id="KW-0472">Membrane</keyword>
<organism evidence="2">
    <name type="scientific">bioreactor metagenome</name>
    <dbReference type="NCBI Taxonomy" id="1076179"/>
    <lineage>
        <taxon>unclassified sequences</taxon>
        <taxon>metagenomes</taxon>
        <taxon>ecological metagenomes</taxon>
    </lineage>
</organism>
<evidence type="ECO:0000313" key="2">
    <source>
        <dbReference type="EMBL" id="MPM71906.1"/>
    </source>
</evidence>
<comment type="caution">
    <text evidence="2">The sequence shown here is derived from an EMBL/GenBank/DDBJ whole genome shotgun (WGS) entry which is preliminary data.</text>
</comment>